<gene>
    <name evidence="1" type="ORF">METZ01_LOCUS218586</name>
</gene>
<protein>
    <submittedName>
        <fullName evidence="1">Uncharacterized protein</fullName>
    </submittedName>
</protein>
<organism evidence="1">
    <name type="scientific">marine metagenome</name>
    <dbReference type="NCBI Taxonomy" id="408172"/>
    <lineage>
        <taxon>unclassified sequences</taxon>
        <taxon>metagenomes</taxon>
        <taxon>ecological metagenomes</taxon>
    </lineage>
</organism>
<name>A0A382FSZ2_9ZZZZ</name>
<reference evidence="1" key="1">
    <citation type="submission" date="2018-05" db="EMBL/GenBank/DDBJ databases">
        <authorList>
            <person name="Lanie J.A."/>
            <person name="Ng W.-L."/>
            <person name="Kazmierczak K.M."/>
            <person name="Andrzejewski T.M."/>
            <person name="Davidsen T.M."/>
            <person name="Wayne K.J."/>
            <person name="Tettelin H."/>
            <person name="Glass J.I."/>
            <person name="Rusch D."/>
            <person name="Podicherti R."/>
            <person name="Tsui H.-C.T."/>
            <person name="Winkler M.E."/>
        </authorList>
    </citation>
    <scope>NUCLEOTIDE SEQUENCE</scope>
</reference>
<sequence>DLPPDWIDIDELSKGSMFKNLCEVYSKRNR</sequence>
<proteinExistence type="predicted"/>
<accession>A0A382FSZ2</accession>
<feature type="non-terminal residue" evidence="1">
    <location>
        <position position="1"/>
    </location>
</feature>
<evidence type="ECO:0000313" key="1">
    <source>
        <dbReference type="EMBL" id="SVB65732.1"/>
    </source>
</evidence>
<dbReference type="EMBL" id="UINC01051499">
    <property type="protein sequence ID" value="SVB65732.1"/>
    <property type="molecule type" value="Genomic_DNA"/>
</dbReference>
<dbReference type="AlphaFoldDB" id="A0A382FSZ2"/>